<dbReference type="EMBL" id="BART01027811">
    <property type="protein sequence ID" value="GAG97582.1"/>
    <property type="molecule type" value="Genomic_DNA"/>
</dbReference>
<evidence type="ECO:0000256" key="1">
    <source>
        <dbReference type="SAM" id="Phobius"/>
    </source>
</evidence>
<name>X1CXC1_9ZZZZ</name>
<sequence>MRDKNKSKYRFFKAGLGVALLAVFCAMIILSAITYQDVVEQQVIKHDRTWHHNVGDASIAGDDSGFMYLMTYTHQTDPNTTYAANLTNTSNKCMEFLDSLNGEMTNETNHTVVFDFVQKFRVNDTVGYNVTFWDTSWMYANITVDFDFAADVPWSSMTLVEIANNTDFAWYNCYINNSAAGYTLTHNENFNLSVNTSFWW</sequence>
<gene>
    <name evidence="2" type="ORF">S01H4_49202</name>
</gene>
<keyword evidence="1" id="KW-1133">Transmembrane helix</keyword>
<feature type="transmembrane region" description="Helical" evidence="1">
    <location>
        <begin position="12"/>
        <end position="35"/>
    </location>
</feature>
<keyword evidence="1" id="KW-0812">Transmembrane</keyword>
<dbReference type="AlphaFoldDB" id="X1CXC1"/>
<organism evidence="2">
    <name type="scientific">marine sediment metagenome</name>
    <dbReference type="NCBI Taxonomy" id="412755"/>
    <lineage>
        <taxon>unclassified sequences</taxon>
        <taxon>metagenomes</taxon>
        <taxon>ecological metagenomes</taxon>
    </lineage>
</organism>
<accession>X1CXC1</accession>
<evidence type="ECO:0000313" key="2">
    <source>
        <dbReference type="EMBL" id="GAG97582.1"/>
    </source>
</evidence>
<proteinExistence type="predicted"/>
<keyword evidence="1" id="KW-0472">Membrane</keyword>
<comment type="caution">
    <text evidence="2">The sequence shown here is derived from an EMBL/GenBank/DDBJ whole genome shotgun (WGS) entry which is preliminary data.</text>
</comment>
<protein>
    <submittedName>
        <fullName evidence="2">Uncharacterized protein</fullName>
    </submittedName>
</protein>
<reference evidence="2" key="1">
    <citation type="journal article" date="2014" name="Front. Microbiol.">
        <title>High frequency of phylogenetically diverse reductive dehalogenase-homologous genes in deep subseafloor sedimentary metagenomes.</title>
        <authorList>
            <person name="Kawai M."/>
            <person name="Futagami T."/>
            <person name="Toyoda A."/>
            <person name="Takaki Y."/>
            <person name="Nishi S."/>
            <person name="Hori S."/>
            <person name="Arai W."/>
            <person name="Tsubouchi T."/>
            <person name="Morono Y."/>
            <person name="Uchiyama I."/>
            <person name="Ito T."/>
            <person name="Fujiyama A."/>
            <person name="Inagaki F."/>
            <person name="Takami H."/>
        </authorList>
    </citation>
    <scope>NUCLEOTIDE SEQUENCE</scope>
    <source>
        <strain evidence="2">Expedition CK06-06</strain>
    </source>
</reference>